<dbReference type="GO" id="GO:0003700">
    <property type="term" value="F:DNA-binding transcription factor activity"/>
    <property type="evidence" value="ECO:0007669"/>
    <property type="project" value="InterPro"/>
</dbReference>
<dbReference type="SUPFAM" id="SSF46955">
    <property type="entry name" value="Putative DNA-binding domain"/>
    <property type="match status" value="1"/>
</dbReference>
<evidence type="ECO:0000256" key="2">
    <source>
        <dbReference type="ARBA" id="ARBA00023125"/>
    </source>
</evidence>
<dbReference type="Pfam" id="PF13411">
    <property type="entry name" value="MerR_1"/>
    <property type="match status" value="1"/>
</dbReference>
<dbReference type="InterPro" id="IPR009061">
    <property type="entry name" value="DNA-bd_dom_put_sf"/>
</dbReference>
<evidence type="ECO:0000256" key="4">
    <source>
        <dbReference type="ARBA" id="ARBA00023163"/>
    </source>
</evidence>
<evidence type="ECO:0000259" key="5">
    <source>
        <dbReference type="PROSITE" id="PS50937"/>
    </source>
</evidence>
<dbReference type="KEGG" id="ckr:CKR_0488"/>
<keyword evidence="4" id="KW-0804">Transcription</keyword>
<evidence type="ECO:0000313" key="7">
    <source>
        <dbReference type="Proteomes" id="UP000007969"/>
    </source>
</evidence>
<dbReference type="PROSITE" id="PS50937">
    <property type="entry name" value="HTH_MERR_2"/>
    <property type="match status" value="1"/>
</dbReference>
<protein>
    <recommendedName>
        <fullName evidence="5">HTH merR-type domain-containing protein</fullName>
    </recommendedName>
</protein>
<dbReference type="PANTHER" id="PTHR30204:SF90">
    <property type="entry name" value="HTH-TYPE TRANSCRIPTIONAL ACTIVATOR MTA"/>
    <property type="match status" value="1"/>
</dbReference>
<gene>
    <name evidence="6" type="ordered locus">CKR_0488</name>
</gene>
<proteinExistence type="predicted"/>
<reference evidence="7" key="1">
    <citation type="submission" date="2005-09" db="EMBL/GenBank/DDBJ databases">
        <title>Complete genome sequence of Clostridium kluyveri and comparative genomics of Clostridia species.</title>
        <authorList>
            <person name="Inui M."/>
            <person name="Nonaka H."/>
            <person name="Shinoda Y."/>
            <person name="Ikenaga Y."/>
            <person name="Abe M."/>
            <person name="Naito K."/>
            <person name="Vertes A.A."/>
            <person name="Yukawa H."/>
        </authorList>
    </citation>
    <scope>NUCLEOTIDE SEQUENCE [LARGE SCALE GENOMIC DNA]</scope>
    <source>
        <strain evidence="7">NBRC 12016</strain>
    </source>
</reference>
<sequence length="416" mass="48170">MVSIHSSKIKVGGKVMRTVKQVSDLTGVSVRMLHHYDKIGLLKPTKLTEAGYRIYDNEALETLQQILFFKELDLPLKEIKEIITSPHFDKMKALENHKKLIVLKRDRLNSLIDLINKTLKGTNTMSFKEFDMTEYYNVLEEFKKENKDKVIRIYGSVDNYNEFIKKCKSKEAEIAKDAIKHYGSIKKFTEALKKNLNNSLAITKSEQIDKFKKDCLYDKHPKLKELYKKLTADLSKDPSSEEIQQISGEITTIAKKDYEAFKTNMGDYYWYTMVQFHLVFPKGIKVDEKYGGSGISWIEEIDKKYGEGASKFIGKALKIYLRDYEPKIETLYKKLRSNLSKAPTSKEIQQIVSEIANETRKIHETLKVDEGENYLGYMADFYLSKPEFIKATDKKYGNGASKFIGEALKFYAENNK</sequence>
<dbReference type="SMART" id="SM00422">
    <property type="entry name" value="HTH_MERR"/>
    <property type="match status" value="1"/>
</dbReference>
<dbReference type="CDD" id="cd01106">
    <property type="entry name" value="HTH_TipAL-Mta"/>
    <property type="match status" value="1"/>
</dbReference>
<dbReference type="Gene3D" id="1.10.1660.10">
    <property type="match status" value="1"/>
</dbReference>
<organism evidence="6 7">
    <name type="scientific">Clostridium kluyveri (strain NBRC 12016)</name>
    <dbReference type="NCBI Taxonomy" id="583346"/>
    <lineage>
        <taxon>Bacteria</taxon>
        <taxon>Bacillati</taxon>
        <taxon>Bacillota</taxon>
        <taxon>Clostridia</taxon>
        <taxon>Eubacteriales</taxon>
        <taxon>Clostridiaceae</taxon>
        <taxon>Clostridium</taxon>
    </lineage>
</organism>
<dbReference type="PANTHER" id="PTHR30204">
    <property type="entry name" value="REDOX-CYCLING DRUG-SENSING TRANSCRIPTIONAL ACTIVATOR SOXR"/>
    <property type="match status" value="1"/>
</dbReference>
<dbReference type="Pfam" id="PF07739">
    <property type="entry name" value="TipAS"/>
    <property type="match status" value="2"/>
</dbReference>
<dbReference type="HOGENOM" id="CLU_060077_0_0_9"/>
<evidence type="ECO:0000313" key="6">
    <source>
        <dbReference type="EMBL" id="BAH05539.1"/>
    </source>
</evidence>
<name>B9DZ64_CLOK1</name>
<dbReference type="AlphaFoldDB" id="B9DZ64"/>
<feature type="domain" description="HTH merR-type" evidence="5">
    <location>
        <begin position="16"/>
        <end position="85"/>
    </location>
</feature>
<keyword evidence="2" id="KW-0238">DNA-binding</keyword>
<accession>B9DZ64</accession>
<evidence type="ECO:0000256" key="3">
    <source>
        <dbReference type="ARBA" id="ARBA00023159"/>
    </source>
</evidence>
<dbReference type="InterPro" id="IPR047057">
    <property type="entry name" value="MerR_fam"/>
</dbReference>
<dbReference type="InterPro" id="IPR012925">
    <property type="entry name" value="TipAS_dom"/>
</dbReference>
<dbReference type="Proteomes" id="UP000007969">
    <property type="component" value="Chromosome"/>
</dbReference>
<dbReference type="InterPro" id="IPR036244">
    <property type="entry name" value="TipA-like_antibiotic-bd"/>
</dbReference>
<keyword evidence="3" id="KW-0010">Activator</keyword>
<keyword evidence="1" id="KW-0805">Transcription regulation</keyword>
<dbReference type="GO" id="GO:0003677">
    <property type="term" value="F:DNA binding"/>
    <property type="evidence" value="ECO:0007669"/>
    <property type="project" value="UniProtKB-KW"/>
</dbReference>
<dbReference type="InterPro" id="IPR000551">
    <property type="entry name" value="MerR-type_HTH_dom"/>
</dbReference>
<evidence type="ECO:0000256" key="1">
    <source>
        <dbReference type="ARBA" id="ARBA00023015"/>
    </source>
</evidence>
<dbReference type="EMBL" id="AP009049">
    <property type="protein sequence ID" value="BAH05539.1"/>
    <property type="molecule type" value="Genomic_DNA"/>
</dbReference>
<dbReference type="SUPFAM" id="SSF89082">
    <property type="entry name" value="Antibiotic binding domain of TipA-like multidrug resistance regulators"/>
    <property type="match status" value="1"/>
</dbReference>